<reference evidence="2 3" key="1">
    <citation type="submission" date="2020-07" db="EMBL/GenBank/DDBJ databases">
        <title>Novel species isolated from subtropical streams in China.</title>
        <authorList>
            <person name="Lu H."/>
        </authorList>
    </citation>
    <scope>NUCLEOTIDE SEQUENCE [LARGE SCALE GENOMIC DNA]</scope>
    <source>
        <strain evidence="2 3">FT3S</strain>
    </source>
</reference>
<dbReference type="RefSeq" id="WP_182214419.1">
    <property type="nucleotide sequence ID" value="NZ_JACEZS010000002.1"/>
</dbReference>
<evidence type="ECO:0000313" key="2">
    <source>
        <dbReference type="EMBL" id="MBA5604564.1"/>
    </source>
</evidence>
<dbReference type="PROSITE" id="PS51257">
    <property type="entry name" value="PROKAR_LIPOPROTEIN"/>
    <property type="match status" value="1"/>
</dbReference>
<dbReference type="AlphaFoldDB" id="A0A7W2I5N0"/>
<proteinExistence type="predicted"/>
<keyword evidence="1" id="KW-0732">Signal</keyword>
<name>A0A7W2I5N0_9BURK</name>
<evidence type="ECO:0000313" key="3">
    <source>
        <dbReference type="Proteomes" id="UP000566711"/>
    </source>
</evidence>
<accession>A0A7W2I5N0</accession>
<protein>
    <submittedName>
        <fullName evidence="2">YfiR family protein</fullName>
    </submittedName>
</protein>
<keyword evidence="3" id="KW-1185">Reference proteome</keyword>
<feature type="signal peptide" evidence="1">
    <location>
        <begin position="1"/>
        <end position="26"/>
    </location>
</feature>
<dbReference type="Proteomes" id="UP000566711">
    <property type="component" value="Unassembled WGS sequence"/>
</dbReference>
<dbReference type="InterPro" id="IPR025293">
    <property type="entry name" value="YfiR/HmsC-like"/>
</dbReference>
<evidence type="ECO:0000256" key="1">
    <source>
        <dbReference type="SAM" id="SignalP"/>
    </source>
</evidence>
<organism evidence="2 3">
    <name type="scientific">Rugamonas fusca</name>
    <dbReference type="NCBI Taxonomy" id="2758568"/>
    <lineage>
        <taxon>Bacteria</taxon>
        <taxon>Pseudomonadati</taxon>
        <taxon>Pseudomonadota</taxon>
        <taxon>Betaproteobacteria</taxon>
        <taxon>Burkholderiales</taxon>
        <taxon>Oxalobacteraceae</taxon>
        <taxon>Telluria group</taxon>
        <taxon>Rugamonas</taxon>
    </lineage>
</organism>
<dbReference type="Pfam" id="PF13689">
    <property type="entry name" value="DUF4154"/>
    <property type="match status" value="1"/>
</dbReference>
<gene>
    <name evidence="2" type="ORF">H3H36_04210</name>
</gene>
<dbReference type="EMBL" id="JACEZS010000002">
    <property type="protein sequence ID" value="MBA5604564.1"/>
    <property type="molecule type" value="Genomic_DNA"/>
</dbReference>
<comment type="caution">
    <text evidence="2">The sequence shown here is derived from an EMBL/GenBank/DDBJ whole genome shotgun (WGS) entry which is preliminary data.</text>
</comment>
<sequence length="174" mass="18933">MRRALVPLLAGALAAALALACAPARAGQDEAELKAAFIHRFAQLTQWPPPPLREFTYCVSGDAALLEALRTMVQRVAGAIPTRLQALAEPQRATQCQLLVLGTSERGQLRRWQEALGDDPVLVVGDSAESFRNGAVIGLVIEPNGLAFRINHTEARRRGLTLSYQMLKLAREVK</sequence>
<feature type="chain" id="PRO_5031127641" evidence="1">
    <location>
        <begin position="27"/>
        <end position="174"/>
    </location>
</feature>